<reference evidence="19" key="1">
    <citation type="journal article" date="2020" name="Stud. Mycol.">
        <title>101 Dothideomycetes genomes: a test case for predicting lifestyles and emergence of pathogens.</title>
        <authorList>
            <person name="Haridas S."/>
            <person name="Albert R."/>
            <person name="Binder M."/>
            <person name="Bloem J."/>
            <person name="Labutti K."/>
            <person name="Salamov A."/>
            <person name="Andreopoulos B."/>
            <person name="Baker S."/>
            <person name="Barry K."/>
            <person name="Bills G."/>
            <person name="Bluhm B."/>
            <person name="Cannon C."/>
            <person name="Castanera R."/>
            <person name="Culley D."/>
            <person name="Daum C."/>
            <person name="Ezra D."/>
            <person name="Gonzalez J."/>
            <person name="Henrissat B."/>
            <person name="Kuo A."/>
            <person name="Liang C."/>
            <person name="Lipzen A."/>
            <person name="Lutzoni F."/>
            <person name="Magnuson J."/>
            <person name="Mondo S."/>
            <person name="Nolan M."/>
            <person name="Ohm R."/>
            <person name="Pangilinan J."/>
            <person name="Park H.-J."/>
            <person name="Ramirez L."/>
            <person name="Alfaro M."/>
            <person name="Sun H."/>
            <person name="Tritt A."/>
            <person name="Yoshinaga Y."/>
            <person name="Zwiers L.-H."/>
            <person name="Turgeon B."/>
            <person name="Goodwin S."/>
            <person name="Spatafora J."/>
            <person name="Crous P."/>
            <person name="Grigoriev I."/>
        </authorList>
    </citation>
    <scope>NUCLEOTIDE SEQUENCE</scope>
    <source>
        <strain evidence="19">HMLAC05119</strain>
    </source>
</reference>
<dbReference type="PROSITE" id="PS00039">
    <property type="entry name" value="DEAD_ATP_HELICASE"/>
    <property type="match status" value="1"/>
</dbReference>
<accession>A0A6A5QIN0</accession>
<feature type="compositionally biased region" description="Low complexity" evidence="15">
    <location>
        <begin position="330"/>
        <end position="341"/>
    </location>
</feature>
<dbReference type="InterPro" id="IPR050079">
    <property type="entry name" value="DEAD_box_RNA_helicase"/>
</dbReference>
<dbReference type="SMART" id="SM01123">
    <property type="entry name" value="DBP10CT"/>
    <property type="match status" value="1"/>
</dbReference>
<comment type="subcellular location">
    <subcellularLocation>
        <location evidence="2">Nucleus</location>
        <location evidence="2">Nucleolus</location>
    </subcellularLocation>
</comment>
<feature type="domain" description="DEAD-box RNA helicase Q" evidence="18">
    <location>
        <begin position="81"/>
        <end position="109"/>
    </location>
</feature>
<dbReference type="PROSITE" id="PS51194">
    <property type="entry name" value="HELICASE_CTER"/>
    <property type="match status" value="1"/>
</dbReference>
<evidence type="ECO:0000256" key="9">
    <source>
        <dbReference type="ARBA" id="ARBA00022806"/>
    </source>
</evidence>
<comment type="similarity">
    <text evidence="3">Belongs to the DEAD box helicase family. DDX54/DBP10 subfamily.</text>
</comment>
<keyword evidence="6" id="KW-0698">rRNA processing</keyword>
<evidence type="ECO:0000259" key="16">
    <source>
        <dbReference type="PROSITE" id="PS51192"/>
    </source>
</evidence>
<evidence type="ECO:0000256" key="14">
    <source>
        <dbReference type="PROSITE-ProRule" id="PRU00552"/>
    </source>
</evidence>
<evidence type="ECO:0000256" key="7">
    <source>
        <dbReference type="ARBA" id="ARBA00022741"/>
    </source>
</evidence>
<evidence type="ECO:0000256" key="8">
    <source>
        <dbReference type="ARBA" id="ARBA00022801"/>
    </source>
</evidence>
<organism evidence="19 20">
    <name type="scientific">Ampelomyces quisqualis</name>
    <name type="common">Powdery mildew agent</name>
    <dbReference type="NCBI Taxonomy" id="50730"/>
    <lineage>
        <taxon>Eukaryota</taxon>
        <taxon>Fungi</taxon>
        <taxon>Dikarya</taxon>
        <taxon>Ascomycota</taxon>
        <taxon>Pezizomycotina</taxon>
        <taxon>Dothideomycetes</taxon>
        <taxon>Pleosporomycetidae</taxon>
        <taxon>Pleosporales</taxon>
        <taxon>Pleosporineae</taxon>
        <taxon>Phaeosphaeriaceae</taxon>
        <taxon>Ampelomyces</taxon>
    </lineage>
</organism>
<dbReference type="EC" id="3.6.4.13" evidence="4"/>
<evidence type="ECO:0000256" key="3">
    <source>
        <dbReference type="ARBA" id="ARBA00010379"/>
    </source>
</evidence>
<feature type="compositionally biased region" description="Basic and acidic residues" evidence="15">
    <location>
        <begin position="827"/>
        <end position="888"/>
    </location>
</feature>
<evidence type="ECO:0000256" key="6">
    <source>
        <dbReference type="ARBA" id="ARBA00022552"/>
    </source>
</evidence>
<evidence type="ECO:0000256" key="10">
    <source>
        <dbReference type="ARBA" id="ARBA00022840"/>
    </source>
</evidence>
<dbReference type="SMART" id="SM00487">
    <property type="entry name" value="DEXDc"/>
    <property type="match status" value="1"/>
</dbReference>
<comment type="function">
    <text evidence="1">ATP-binding RNA helicase involved in the biogenesis of 60S ribosomal subunits and is required for the normal formation of 25S and 5.8S rRNAs.</text>
</comment>
<evidence type="ECO:0000256" key="15">
    <source>
        <dbReference type="SAM" id="MobiDB-lite"/>
    </source>
</evidence>
<keyword evidence="12" id="KW-0539">Nucleus</keyword>
<evidence type="ECO:0000259" key="18">
    <source>
        <dbReference type="PROSITE" id="PS51195"/>
    </source>
</evidence>
<dbReference type="InterPro" id="IPR000629">
    <property type="entry name" value="RNA-helicase_DEAD-box_CS"/>
</dbReference>
<keyword evidence="10" id="KW-0067">ATP-binding</keyword>
<dbReference type="GO" id="GO:0016787">
    <property type="term" value="F:hydrolase activity"/>
    <property type="evidence" value="ECO:0007669"/>
    <property type="project" value="UniProtKB-KW"/>
</dbReference>
<evidence type="ECO:0000256" key="13">
    <source>
        <dbReference type="ARBA" id="ARBA00047984"/>
    </source>
</evidence>
<comment type="catalytic activity">
    <reaction evidence="13">
        <text>ATP + H2O = ADP + phosphate + H(+)</text>
        <dbReference type="Rhea" id="RHEA:13065"/>
        <dbReference type="ChEBI" id="CHEBI:15377"/>
        <dbReference type="ChEBI" id="CHEBI:15378"/>
        <dbReference type="ChEBI" id="CHEBI:30616"/>
        <dbReference type="ChEBI" id="CHEBI:43474"/>
        <dbReference type="ChEBI" id="CHEBI:456216"/>
        <dbReference type="EC" id="3.6.4.13"/>
    </reaction>
</comment>
<feature type="compositionally biased region" description="Basic and acidic residues" evidence="15">
    <location>
        <begin position="629"/>
        <end position="651"/>
    </location>
</feature>
<keyword evidence="20" id="KW-1185">Reference proteome</keyword>
<dbReference type="GO" id="GO:0005829">
    <property type="term" value="C:cytosol"/>
    <property type="evidence" value="ECO:0007669"/>
    <property type="project" value="TreeGrafter"/>
</dbReference>
<dbReference type="Pfam" id="PF08147">
    <property type="entry name" value="DBP10CT"/>
    <property type="match status" value="1"/>
</dbReference>
<dbReference type="Pfam" id="PF00270">
    <property type="entry name" value="DEAD"/>
    <property type="match status" value="1"/>
</dbReference>
<evidence type="ECO:0000259" key="17">
    <source>
        <dbReference type="PROSITE" id="PS51194"/>
    </source>
</evidence>
<feature type="domain" description="Helicase C-terminal" evidence="17">
    <location>
        <begin position="351"/>
        <end position="496"/>
    </location>
</feature>
<keyword evidence="8 19" id="KW-0378">Hydrolase</keyword>
<dbReference type="PROSITE" id="PS51195">
    <property type="entry name" value="Q_MOTIF"/>
    <property type="match status" value="1"/>
</dbReference>
<feature type="domain" description="Helicase ATP-binding" evidence="16">
    <location>
        <begin position="112"/>
        <end position="284"/>
    </location>
</feature>
<dbReference type="OrthoDB" id="10261375at2759"/>
<evidence type="ECO:0000256" key="11">
    <source>
        <dbReference type="ARBA" id="ARBA00022884"/>
    </source>
</evidence>
<feature type="region of interest" description="Disordered" evidence="15">
    <location>
        <begin position="802"/>
        <end position="896"/>
    </location>
</feature>
<dbReference type="CDD" id="cd17959">
    <property type="entry name" value="DEADc_DDX54"/>
    <property type="match status" value="1"/>
</dbReference>
<dbReference type="GO" id="GO:0006364">
    <property type="term" value="P:rRNA processing"/>
    <property type="evidence" value="ECO:0007669"/>
    <property type="project" value="UniProtKB-KW"/>
</dbReference>
<evidence type="ECO:0000256" key="5">
    <source>
        <dbReference type="ARBA" id="ARBA00022517"/>
    </source>
</evidence>
<dbReference type="CDD" id="cd18787">
    <property type="entry name" value="SF2_C_DEAD"/>
    <property type="match status" value="1"/>
</dbReference>
<sequence>MTDMAPRASSPALSENEFDIFDALAGGDGAEQVTGSGADLGLDLGLGSDDGSDDEAFIAAKQAAANRKNSNAPGKSGKKGGGFQAMGLNAALLKAITQKGFKIPTPIQRKAVPLILQGDDVVGMARTGSGKTAAFVIPMIEKLKTHSAKVGARGVIMSPSRELALQTLKVVKELGRGTDLRTILLVGGDSLEEQFNSMTTNPDIIIATPGRFLHLKVEMGLDLSSVQYIVFDEADRLFEMGFAAQLSEILYALPASRQTLLFSATLPKSLVEFARAGLQEPKLIRLDAESKISPDLKSAYFTIKSGDRDGALFHILDNIIKMPVGQTEAAKQAKENAANSNGKKRKRNNGNPKDAPVEESTIIFAATKHRVEYLSTLLRGAGYPVSYVYGNLDQMARKEQVEEFRAGLTRILVVTDVAARGVDMPHINHVINYDFPSQPKIFVHRVGRTARAGRKGWAYSLCRHVDLPYLIDLQMFLGKPLVVGRSSSEPNYAEDFVVGSLAPYQLEPSVELVNKQLADDEDLVNLLNVAEKGERQYQRTRNQASNQSVHRAKEMAAGPKFAETHMLFNDDMHDALRAKEDMLERIQGFRPTETVFEIGKRGTGSETAEIMRKRRVTVERQKTKQRVNKSIEDRPGLGERVADASPDLHPESDDDQQPTNGDYNSDSDDLEVTISQPTSKKAGNDDWRSDEFFMSYLPKENMAEEKAYGVQGGDAGNSNFISAARAAEMSLVNDEIQGFADASKPRMRWDKKSKKYVSRVNDEDGSKGAKMVRGESGQKIAASFRSGRFDDWRKANKIKMQRVGEMEAPGRSSQFNGGGRHYKHKAEKAPKQADRYRDDYHVQKKRVEEAREKRVGHFKDGGAKSELKDVDMVRKQRRVQEQRKEKNARPSKKRKF</sequence>
<dbReference type="PROSITE" id="PS51192">
    <property type="entry name" value="HELICASE_ATP_BIND_1"/>
    <property type="match status" value="1"/>
</dbReference>
<dbReference type="InterPro" id="IPR014001">
    <property type="entry name" value="Helicase_ATP-bd"/>
</dbReference>
<dbReference type="SUPFAM" id="SSF52540">
    <property type="entry name" value="P-loop containing nucleoside triphosphate hydrolases"/>
    <property type="match status" value="2"/>
</dbReference>
<keyword evidence="5" id="KW-0690">Ribosome biogenesis</keyword>
<evidence type="ECO:0000256" key="2">
    <source>
        <dbReference type="ARBA" id="ARBA00004604"/>
    </source>
</evidence>
<evidence type="ECO:0000313" key="19">
    <source>
        <dbReference type="EMBL" id="KAF1915259.1"/>
    </source>
</evidence>
<evidence type="ECO:0000313" key="20">
    <source>
        <dbReference type="Proteomes" id="UP000800096"/>
    </source>
</evidence>
<dbReference type="InterPro" id="IPR033517">
    <property type="entry name" value="DDX54/DBP10_DEAD-box_helicase"/>
</dbReference>
<dbReference type="Pfam" id="PF00271">
    <property type="entry name" value="Helicase_C"/>
    <property type="match status" value="1"/>
</dbReference>
<feature type="short sequence motif" description="Q motif" evidence="14">
    <location>
        <begin position="81"/>
        <end position="109"/>
    </location>
</feature>
<dbReference type="Proteomes" id="UP000800096">
    <property type="component" value="Unassembled WGS sequence"/>
</dbReference>
<dbReference type="FunFam" id="3.40.50.300:FF:000865">
    <property type="entry name" value="ATP-dependent RNA helicase DDX54"/>
    <property type="match status" value="1"/>
</dbReference>
<evidence type="ECO:0000256" key="4">
    <source>
        <dbReference type="ARBA" id="ARBA00012552"/>
    </source>
</evidence>
<dbReference type="SMART" id="SM00490">
    <property type="entry name" value="HELICc"/>
    <property type="match status" value="1"/>
</dbReference>
<gene>
    <name evidence="19" type="ORF">BDU57DRAFT_267507</name>
</gene>
<dbReference type="AlphaFoldDB" id="A0A6A5QIN0"/>
<dbReference type="InterPro" id="IPR027417">
    <property type="entry name" value="P-loop_NTPase"/>
</dbReference>
<dbReference type="Gene3D" id="3.40.50.300">
    <property type="entry name" value="P-loop containing nucleotide triphosphate hydrolases"/>
    <property type="match status" value="2"/>
</dbReference>
<proteinExistence type="inferred from homology"/>
<feature type="region of interest" description="Disordered" evidence="15">
    <location>
        <begin position="744"/>
        <end position="777"/>
    </location>
</feature>
<dbReference type="GO" id="GO:0003724">
    <property type="term" value="F:RNA helicase activity"/>
    <property type="evidence" value="ECO:0007669"/>
    <property type="project" value="UniProtKB-EC"/>
</dbReference>
<dbReference type="InterPro" id="IPR012541">
    <property type="entry name" value="DBP10_C"/>
</dbReference>
<keyword evidence="11" id="KW-0694">RNA-binding</keyword>
<dbReference type="InterPro" id="IPR001650">
    <property type="entry name" value="Helicase_C-like"/>
</dbReference>
<dbReference type="InterPro" id="IPR014014">
    <property type="entry name" value="RNA_helicase_DEAD_Q_motif"/>
</dbReference>
<name>A0A6A5QIN0_AMPQU</name>
<dbReference type="GO" id="GO:0003723">
    <property type="term" value="F:RNA binding"/>
    <property type="evidence" value="ECO:0007669"/>
    <property type="project" value="UniProtKB-KW"/>
</dbReference>
<dbReference type="EMBL" id="ML979136">
    <property type="protein sequence ID" value="KAF1915259.1"/>
    <property type="molecule type" value="Genomic_DNA"/>
</dbReference>
<feature type="region of interest" description="Disordered" evidence="15">
    <location>
        <begin position="330"/>
        <end position="356"/>
    </location>
</feature>
<feature type="region of interest" description="Disordered" evidence="15">
    <location>
        <begin position="600"/>
        <end position="686"/>
    </location>
</feature>
<dbReference type="PANTHER" id="PTHR47959:SF8">
    <property type="entry name" value="RNA HELICASE"/>
    <property type="match status" value="1"/>
</dbReference>
<evidence type="ECO:0000256" key="1">
    <source>
        <dbReference type="ARBA" id="ARBA00003706"/>
    </source>
</evidence>
<keyword evidence="9" id="KW-0347">Helicase</keyword>
<dbReference type="GO" id="GO:0005524">
    <property type="term" value="F:ATP binding"/>
    <property type="evidence" value="ECO:0007669"/>
    <property type="project" value="UniProtKB-KW"/>
</dbReference>
<dbReference type="PANTHER" id="PTHR47959">
    <property type="entry name" value="ATP-DEPENDENT RNA HELICASE RHLE-RELATED"/>
    <property type="match status" value="1"/>
</dbReference>
<dbReference type="InterPro" id="IPR011545">
    <property type="entry name" value="DEAD/DEAH_box_helicase_dom"/>
</dbReference>
<keyword evidence="7" id="KW-0547">Nucleotide-binding</keyword>
<dbReference type="GO" id="GO:0005730">
    <property type="term" value="C:nucleolus"/>
    <property type="evidence" value="ECO:0007669"/>
    <property type="project" value="UniProtKB-SubCell"/>
</dbReference>
<protein>
    <recommendedName>
        <fullName evidence="4">RNA helicase</fullName>
        <ecNumber evidence="4">3.6.4.13</ecNumber>
    </recommendedName>
</protein>
<evidence type="ECO:0000256" key="12">
    <source>
        <dbReference type="ARBA" id="ARBA00023242"/>
    </source>
</evidence>